<proteinExistence type="predicted"/>
<name>A0A0A9H2M6_ARUDO</name>
<reference evidence="1" key="2">
    <citation type="journal article" date="2015" name="Data Brief">
        <title>Shoot transcriptome of the giant reed, Arundo donax.</title>
        <authorList>
            <person name="Barrero R.A."/>
            <person name="Guerrero F.D."/>
            <person name="Moolhuijzen P."/>
            <person name="Goolsby J.A."/>
            <person name="Tidwell J."/>
            <person name="Bellgard S.E."/>
            <person name="Bellgard M.I."/>
        </authorList>
    </citation>
    <scope>NUCLEOTIDE SEQUENCE</scope>
    <source>
        <tissue evidence="1">Shoot tissue taken approximately 20 cm above the soil surface</tissue>
    </source>
</reference>
<organism evidence="1">
    <name type="scientific">Arundo donax</name>
    <name type="common">Giant reed</name>
    <name type="synonym">Donax arundinaceus</name>
    <dbReference type="NCBI Taxonomy" id="35708"/>
    <lineage>
        <taxon>Eukaryota</taxon>
        <taxon>Viridiplantae</taxon>
        <taxon>Streptophyta</taxon>
        <taxon>Embryophyta</taxon>
        <taxon>Tracheophyta</taxon>
        <taxon>Spermatophyta</taxon>
        <taxon>Magnoliopsida</taxon>
        <taxon>Liliopsida</taxon>
        <taxon>Poales</taxon>
        <taxon>Poaceae</taxon>
        <taxon>PACMAD clade</taxon>
        <taxon>Arundinoideae</taxon>
        <taxon>Arundineae</taxon>
        <taxon>Arundo</taxon>
    </lineage>
</organism>
<accession>A0A0A9H2M6</accession>
<protein>
    <submittedName>
        <fullName evidence="1">Uncharacterized protein</fullName>
    </submittedName>
</protein>
<dbReference type="AlphaFoldDB" id="A0A0A9H2M6"/>
<sequence>MCCDFNFYYVLLKLRRNIVGTLVVC</sequence>
<dbReference type="EMBL" id="GBRH01166406">
    <property type="protein sequence ID" value="JAE31490.1"/>
    <property type="molecule type" value="Transcribed_RNA"/>
</dbReference>
<reference evidence="1" key="1">
    <citation type="submission" date="2014-09" db="EMBL/GenBank/DDBJ databases">
        <authorList>
            <person name="Magalhaes I.L.F."/>
            <person name="Oliveira U."/>
            <person name="Santos F.R."/>
            <person name="Vidigal T.H.D.A."/>
            <person name="Brescovit A.D."/>
            <person name="Santos A.J."/>
        </authorList>
    </citation>
    <scope>NUCLEOTIDE SEQUENCE</scope>
    <source>
        <tissue evidence="1">Shoot tissue taken approximately 20 cm above the soil surface</tissue>
    </source>
</reference>
<evidence type="ECO:0000313" key="1">
    <source>
        <dbReference type="EMBL" id="JAE31490.1"/>
    </source>
</evidence>